<evidence type="ECO:0000256" key="3">
    <source>
        <dbReference type="ARBA" id="ARBA00023163"/>
    </source>
</evidence>
<dbReference type="eggNOG" id="COG2197">
    <property type="taxonomic scope" value="Bacteria"/>
</dbReference>
<dbReference type="GO" id="GO:0006355">
    <property type="term" value="P:regulation of DNA-templated transcription"/>
    <property type="evidence" value="ECO:0007669"/>
    <property type="project" value="InterPro"/>
</dbReference>
<dbReference type="EMBL" id="CP009889">
    <property type="protein sequence ID" value="AIY67347.1"/>
    <property type="molecule type" value="Genomic_DNA"/>
</dbReference>
<dbReference type="InterPro" id="IPR049151">
    <property type="entry name" value="CsgD-like_REC"/>
</dbReference>
<accession>A0A0A7EMZ5</accession>
<dbReference type="Gene3D" id="1.10.10.10">
    <property type="entry name" value="Winged helix-like DNA-binding domain superfamily/Winged helix DNA-binding domain"/>
    <property type="match status" value="1"/>
</dbReference>
<dbReference type="HOGENOM" id="CLU_000445_90_7_6"/>
<organism evidence="5 6">
    <name type="scientific">Pseudoalteromonas piratica</name>
    <dbReference type="NCBI Taxonomy" id="1348114"/>
    <lineage>
        <taxon>Bacteria</taxon>
        <taxon>Pseudomonadati</taxon>
        <taxon>Pseudomonadota</taxon>
        <taxon>Gammaproteobacteria</taxon>
        <taxon>Alteromonadales</taxon>
        <taxon>Pseudoalteromonadaceae</taxon>
        <taxon>Pseudoalteromonas</taxon>
    </lineage>
</organism>
<sequence length="231" mass="26262">MTRMDSKVYLQVASHAQQNSANLVLKVLETLCFNVKVESVFPSCLDIEKQFDLYLICAKGAPWNDMLPSTLMELATKQNVLVYNAEKENICEQLLLLANVKGVFYQDDTPDLLFKGIQKVLNNELWFKRGEICHAFSSLLAAQPKRKQCQGKSDVLDKLTNRERTIIRLISQGAQNKDVAEQLHISDHTVKTHLYSAFRKTKARNRIELVNWAQQFLPASIKGGIDISHQS</sequence>
<dbReference type="InterPro" id="IPR016032">
    <property type="entry name" value="Sig_transdc_resp-reg_C-effctor"/>
</dbReference>
<dbReference type="SMART" id="SM00421">
    <property type="entry name" value="HTH_LUXR"/>
    <property type="match status" value="1"/>
</dbReference>
<evidence type="ECO:0000256" key="2">
    <source>
        <dbReference type="ARBA" id="ARBA00023125"/>
    </source>
</evidence>
<dbReference type="PANTHER" id="PTHR44688">
    <property type="entry name" value="DNA-BINDING TRANSCRIPTIONAL ACTIVATOR DEVR_DOSR"/>
    <property type="match status" value="1"/>
</dbReference>
<dbReference type="InterPro" id="IPR036388">
    <property type="entry name" value="WH-like_DNA-bd_sf"/>
</dbReference>
<dbReference type="Proteomes" id="UP000030341">
    <property type="component" value="Chromosome 2"/>
</dbReference>
<dbReference type="Pfam" id="PF21155">
    <property type="entry name" value="VpsT-like_REC"/>
    <property type="match status" value="1"/>
</dbReference>
<dbReference type="PROSITE" id="PS50043">
    <property type="entry name" value="HTH_LUXR_2"/>
    <property type="match status" value="1"/>
</dbReference>
<dbReference type="Gene3D" id="3.40.50.2300">
    <property type="match status" value="1"/>
</dbReference>
<keyword evidence="2" id="KW-0238">DNA-binding</keyword>
<dbReference type="Pfam" id="PF00196">
    <property type="entry name" value="GerE"/>
    <property type="match status" value="1"/>
</dbReference>
<dbReference type="OrthoDB" id="561214at2"/>
<dbReference type="PRINTS" id="PR00038">
    <property type="entry name" value="HTHLUXR"/>
</dbReference>
<proteinExistence type="predicted"/>
<keyword evidence="3" id="KW-0804">Transcription</keyword>
<gene>
    <name evidence="5" type="ORF">OM33_20135</name>
</gene>
<evidence type="ECO:0000256" key="1">
    <source>
        <dbReference type="ARBA" id="ARBA00023015"/>
    </source>
</evidence>
<dbReference type="InterPro" id="IPR000792">
    <property type="entry name" value="Tscrpt_reg_LuxR_C"/>
</dbReference>
<reference evidence="5 6" key="1">
    <citation type="submission" date="2014-11" db="EMBL/GenBank/DDBJ databases">
        <title>Complete Genome Sequence of Pseudoalteromonas sp. Strain OCN003 Isolated from Kaneohe Bay, Oahu, Hawaii.</title>
        <authorList>
            <person name="Beurmann S."/>
            <person name="Videau P."/>
            <person name="Ushijima B."/>
            <person name="Smith A.M."/>
            <person name="Aeby G.S."/>
            <person name="Callahan S.M."/>
            <person name="Belcaid M."/>
        </authorList>
    </citation>
    <scope>NUCLEOTIDE SEQUENCE [LARGE SCALE GENOMIC DNA]</scope>
    <source>
        <strain evidence="5 6">OCN003</strain>
    </source>
</reference>
<dbReference type="SUPFAM" id="SSF46894">
    <property type="entry name" value="C-terminal effector domain of the bipartite response regulators"/>
    <property type="match status" value="1"/>
</dbReference>
<dbReference type="AlphaFoldDB" id="A0A0A7EMZ5"/>
<dbReference type="GO" id="GO:0003677">
    <property type="term" value="F:DNA binding"/>
    <property type="evidence" value="ECO:0007669"/>
    <property type="project" value="UniProtKB-KW"/>
</dbReference>
<dbReference type="STRING" id="1348114.OM33_20135"/>
<keyword evidence="1" id="KW-0805">Transcription regulation</keyword>
<dbReference type="CDD" id="cd06170">
    <property type="entry name" value="LuxR_C_like"/>
    <property type="match status" value="1"/>
</dbReference>
<dbReference type="KEGG" id="pseo:OM33_20135"/>
<dbReference type="PANTHER" id="PTHR44688:SF16">
    <property type="entry name" value="DNA-BINDING TRANSCRIPTIONAL ACTIVATOR DEVR_DOSR"/>
    <property type="match status" value="1"/>
</dbReference>
<evidence type="ECO:0000259" key="4">
    <source>
        <dbReference type="PROSITE" id="PS50043"/>
    </source>
</evidence>
<dbReference type="PROSITE" id="PS00622">
    <property type="entry name" value="HTH_LUXR_1"/>
    <property type="match status" value="1"/>
</dbReference>
<feature type="domain" description="HTH luxR-type" evidence="4">
    <location>
        <begin position="152"/>
        <end position="217"/>
    </location>
</feature>
<protein>
    <submittedName>
        <fullName evidence="5">LuxR family transcriptional regulator</fullName>
    </submittedName>
</protein>
<keyword evidence="6" id="KW-1185">Reference proteome</keyword>
<evidence type="ECO:0000313" key="5">
    <source>
        <dbReference type="EMBL" id="AIY67347.1"/>
    </source>
</evidence>
<evidence type="ECO:0000313" key="6">
    <source>
        <dbReference type="Proteomes" id="UP000030341"/>
    </source>
</evidence>
<name>A0A0A7EMZ5_9GAMM</name>